<dbReference type="Pfam" id="PF02829">
    <property type="entry name" value="3H"/>
    <property type="match status" value="1"/>
</dbReference>
<evidence type="ECO:0000313" key="3">
    <source>
        <dbReference type="EMBL" id="MBE5034864.1"/>
    </source>
</evidence>
<dbReference type="InterPro" id="IPR013196">
    <property type="entry name" value="HTH_11"/>
</dbReference>
<evidence type="ECO:0000313" key="4">
    <source>
        <dbReference type="Proteomes" id="UP001516588"/>
    </source>
</evidence>
<accession>A0ABR9QVF0</accession>
<proteinExistence type="predicted"/>
<sequence>MDTNERRREIIIQLTNSNTPISASTLAEHFSVSRQIIVGDVALLRAEGHDIVSTPRGYIIKATDTDYPYVGMIACRHDSRQMKDELYTIVDFGGTVIDVTIEHSIYGEISGLLNLSSRYEVDMFIKDVSGENDKPLSTISGGIHLHRIGCKSEEIFNLIKEKLKEQGILL</sequence>
<dbReference type="PANTHER" id="PTHR40068:SF1">
    <property type="entry name" value="TRANSCRIPTION REPRESSOR NIAR-RELATED"/>
    <property type="match status" value="1"/>
</dbReference>
<name>A0ABR9QVF0_9FIRM</name>
<organism evidence="3 4">
    <name type="scientific">Gallibacter intestinalis</name>
    <dbReference type="NCBI Taxonomy" id="2779356"/>
    <lineage>
        <taxon>Bacteria</taxon>
        <taxon>Bacillati</taxon>
        <taxon>Bacillota</taxon>
        <taxon>Clostridia</taxon>
        <taxon>Eubacteriales</taxon>
        <taxon>Eubacteriaceae</taxon>
        <taxon>Gallibacter</taxon>
    </lineage>
</organism>
<comment type="caution">
    <text evidence="3">The sequence shown here is derived from an EMBL/GenBank/DDBJ whole genome shotgun (WGS) entry which is preliminary data.</text>
</comment>
<keyword evidence="4" id="KW-1185">Reference proteome</keyword>
<dbReference type="Proteomes" id="UP001516588">
    <property type="component" value="Unassembled WGS sequence"/>
</dbReference>
<evidence type="ECO:0000259" key="2">
    <source>
        <dbReference type="Pfam" id="PF08279"/>
    </source>
</evidence>
<feature type="domain" description="3H" evidence="1">
    <location>
        <begin position="73"/>
        <end position="169"/>
    </location>
</feature>
<dbReference type="EMBL" id="JADCKA010000001">
    <property type="protein sequence ID" value="MBE5034864.1"/>
    <property type="molecule type" value="Genomic_DNA"/>
</dbReference>
<dbReference type="InterPro" id="IPR004173">
    <property type="entry name" value="3H_domain"/>
</dbReference>
<reference evidence="3 4" key="1">
    <citation type="submission" date="2020-10" db="EMBL/GenBank/DDBJ databases">
        <title>ChiBAC.</title>
        <authorList>
            <person name="Zenner C."/>
            <person name="Hitch T.C.A."/>
            <person name="Clavel T."/>
        </authorList>
    </citation>
    <scope>NUCLEOTIDE SEQUENCE [LARGE SCALE GENOMIC DNA]</scope>
    <source>
        <strain evidence="3 4">DSM 108706</strain>
    </source>
</reference>
<dbReference type="PANTHER" id="PTHR40068">
    <property type="entry name" value="TRANSCRIPTION REPRESSOR NIAR-RELATED"/>
    <property type="match status" value="1"/>
</dbReference>
<dbReference type="PIRSF" id="PIRSF037847">
    <property type="entry name" value="NiaR"/>
    <property type="match status" value="1"/>
</dbReference>
<dbReference type="Pfam" id="PF08279">
    <property type="entry name" value="HTH_11"/>
    <property type="match status" value="1"/>
</dbReference>
<gene>
    <name evidence="3" type="ORF">INF20_00980</name>
</gene>
<evidence type="ECO:0000259" key="1">
    <source>
        <dbReference type="Pfam" id="PF02829"/>
    </source>
</evidence>
<dbReference type="InterPro" id="IPR026043">
    <property type="entry name" value="NadR"/>
</dbReference>
<feature type="domain" description="Helix-turn-helix type 11" evidence="2">
    <location>
        <begin position="6"/>
        <end position="59"/>
    </location>
</feature>
<protein>
    <submittedName>
        <fullName evidence="3">Transcription repressor NadR</fullName>
    </submittedName>
</protein>